<dbReference type="Pfam" id="PF00593">
    <property type="entry name" value="TonB_dep_Rec_b-barrel"/>
    <property type="match status" value="1"/>
</dbReference>
<dbReference type="GO" id="GO:0009279">
    <property type="term" value="C:cell outer membrane"/>
    <property type="evidence" value="ECO:0007669"/>
    <property type="project" value="UniProtKB-SubCell"/>
</dbReference>
<evidence type="ECO:0000256" key="8">
    <source>
        <dbReference type="PROSITE-ProRule" id="PRU01360"/>
    </source>
</evidence>
<gene>
    <name evidence="12" type="ORF">GO493_15140</name>
</gene>
<keyword evidence="7 8" id="KW-0998">Cell outer membrane</keyword>
<protein>
    <submittedName>
        <fullName evidence="12">SusC/RagA family TonB-linked outer membrane protein</fullName>
    </submittedName>
</protein>
<dbReference type="InterPro" id="IPR023996">
    <property type="entry name" value="TonB-dep_OMP_SusC/RagA"/>
</dbReference>
<evidence type="ECO:0000256" key="4">
    <source>
        <dbReference type="ARBA" id="ARBA00022692"/>
    </source>
</evidence>
<reference evidence="12 13" key="1">
    <citation type="submission" date="2019-12" db="EMBL/GenBank/DDBJ databases">
        <title>Chitinophaga sp. strain ysch24 (GDMCC 1.1355), whole genome shotgun sequence.</title>
        <authorList>
            <person name="Zhang X."/>
        </authorList>
    </citation>
    <scope>NUCLEOTIDE SEQUENCE [LARGE SCALE GENOMIC DNA]</scope>
    <source>
        <strain evidence="13">ysch24</strain>
    </source>
</reference>
<dbReference type="InterPro" id="IPR012910">
    <property type="entry name" value="Plug_dom"/>
</dbReference>
<dbReference type="SUPFAM" id="SSF49464">
    <property type="entry name" value="Carboxypeptidase regulatory domain-like"/>
    <property type="match status" value="1"/>
</dbReference>
<dbReference type="InterPro" id="IPR036942">
    <property type="entry name" value="Beta-barrel_TonB_sf"/>
</dbReference>
<dbReference type="Gene3D" id="2.40.170.20">
    <property type="entry name" value="TonB-dependent receptor, beta-barrel domain"/>
    <property type="match status" value="1"/>
</dbReference>
<keyword evidence="4 8" id="KW-0812">Transmembrane</keyword>
<name>A0A7K1U5G0_9BACT</name>
<evidence type="ECO:0000256" key="6">
    <source>
        <dbReference type="ARBA" id="ARBA00023136"/>
    </source>
</evidence>
<evidence type="ECO:0000259" key="11">
    <source>
        <dbReference type="Pfam" id="PF07715"/>
    </source>
</evidence>
<dbReference type="InterPro" id="IPR008969">
    <property type="entry name" value="CarboxyPept-like_regulatory"/>
</dbReference>
<keyword evidence="2 8" id="KW-0813">Transport</keyword>
<keyword evidence="13" id="KW-1185">Reference proteome</keyword>
<dbReference type="AlphaFoldDB" id="A0A7K1U5G0"/>
<dbReference type="InterPro" id="IPR039426">
    <property type="entry name" value="TonB-dep_rcpt-like"/>
</dbReference>
<dbReference type="Gene3D" id="2.170.130.10">
    <property type="entry name" value="TonB-dependent receptor, plug domain"/>
    <property type="match status" value="1"/>
</dbReference>
<evidence type="ECO:0000256" key="1">
    <source>
        <dbReference type="ARBA" id="ARBA00004571"/>
    </source>
</evidence>
<dbReference type="InterPro" id="IPR037066">
    <property type="entry name" value="Plug_dom_sf"/>
</dbReference>
<dbReference type="Pfam" id="PF07715">
    <property type="entry name" value="Plug"/>
    <property type="match status" value="1"/>
</dbReference>
<dbReference type="Gene3D" id="2.60.40.1120">
    <property type="entry name" value="Carboxypeptidase-like, regulatory domain"/>
    <property type="match status" value="1"/>
</dbReference>
<feature type="domain" description="TonB-dependent receptor plug" evidence="11">
    <location>
        <begin position="260"/>
        <end position="344"/>
    </location>
</feature>
<evidence type="ECO:0000313" key="13">
    <source>
        <dbReference type="Proteomes" id="UP000461730"/>
    </source>
</evidence>
<evidence type="ECO:0000256" key="2">
    <source>
        <dbReference type="ARBA" id="ARBA00022448"/>
    </source>
</evidence>
<dbReference type="Pfam" id="PF13620">
    <property type="entry name" value="CarboxypepD_reg"/>
    <property type="match status" value="1"/>
</dbReference>
<organism evidence="12 13">
    <name type="scientific">Chitinophaga tropicalis</name>
    <dbReference type="NCBI Taxonomy" id="2683588"/>
    <lineage>
        <taxon>Bacteria</taxon>
        <taxon>Pseudomonadati</taxon>
        <taxon>Bacteroidota</taxon>
        <taxon>Chitinophagia</taxon>
        <taxon>Chitinophagales</taxon>
        <taxon>Chitinophagaceae</taxon>
        <taxon>Chitinophaga</taxon>
    </lineage>
</organism>
<dbReference type="InterPro" id="IPR000531">
    <property type="entry name" value="Beta-barrel_TonB"/>
</dbReference>
<comment type="caution">
    <text evidence="12">The sequence shown here is derived from an EMBL/GenBank/DDBJ whole genome shotgun (WGS) entry which is preliminary data.</text>
</comment>
<evidence type="ECO:0000256" key="3">
    <source>
        <dbReference type="ARBA" id="ARBA00022452"/>
    </source>
</evidence>
<dbReference type="PROSITE" id="PS52016">
    <property type="entry name" value="TONB_DEPENDENT_REC_3"/>
    <property type="match status" value="1"/>
</dbReference>
<comment type="similarity">
    <text evidence="8 9">Belongs to the TonB-dependent receptor family.</text>
</comment>
<feature type="domain" description="TonB-dependent receptor-like beta-barrel" evidence="10">
    <location>
        <begin position="644"/>
        <end position="1050"/>
    </location>
</feature>
<evidence type="ECO:0000256" key="5">
    <source>
        <dbReference type="ARBA" id="ARBA00023077"/>
    </source>
</evidence>
<sequence length="1219" mass="133724">MQLKAFCNRTRIALPWLFYPGRSRSRLVNQTLRVMRLSAIILLISALHVCATGTSQTITLNASNISLEKVLNNVKAQTNYYFFYKSSQLKDTKPVTIKADNLPLESFLELLFKDQPLTYLIQNQTVFIRAKATDTPAQDTIPATIQGQVQDSLGNALEGATVRIFPGNVMVLTNKSGAFTIPNVAPGRYTLLVSFVGYQTTSITAKATSGKDLALTAQLKRIVNNLNEVTFVNNGYQTLSRDRSAGSFSKANMDIVNNRSTSMDLVQRLDGLMPGLVLNNAPGANTVTVRGLSTINAGKSLLYVVDGVVVSDVNDVNPNDVQDVTLLKDATAASIWGSRASNGVLVITTKKGVRGGPLKVEYSGFVNMQGKPDLDYMPYMNSAQLIQTMKELFADPAYRQANTYASASTTLNGTNAITPHEMILYRQYRGAISEGAANAQLDSLAALDNRQQIKDIWYRNASLSNHTVSVRGGTGNYSIYGSLAYTNTTSSTPGEKNNAYKMNVRQDITLGKGISAYIVTNLVNTVTSACRPASVTNRFLPYQLFRDADGNSISMPWLYRTDSLTSVYQSKSGVNLNYNPIDEMNYGKTKSNTLRANVTTGVTVRLYKGLRFEGVYGIMNGNSKTTAFDSQKSFTVRNQLAAFTVPATTAGGSPVYYLPTTGGKLTTSNLNQRNWTVRNQLVYDYASKNSEHQLTVLAGQEATSTFINTNSSVARGYDPQLLTSQPVDYAALGTGIAGTVFPYSITNSKLGNEAYAETETEARTSSLYGNAAYTYKRKYTINGSIRNDQSNLFGKDRSAQYKPMWSTGLAWQVSRESFMDNISWIDLLALRVTYGLSGNQPLYSSVSSYDIFAGYNNLYAPGGLSLSINSYANRKLSWESTKTTNFGVDFSVLKGRLNGSADVYFRRTTNLIGTTPANPFTGVASVTGNLGNINNTGLDGRLTSVNVRSKNFSWSTTLVMSYNVNKVTKLYVATPTTSALIYSSNRYVEGYAAFAQFGYKFMGLDNQGDPTIRLADGSISKAPGALPKDLVYMGSFQPTLTGGLTNNFRYRNFQLTFNMVYSFGSTLHRDAVGLNATTAALTGRTSHSPGFFIGNMYSDFANRWKKEGDEKTTSIPSYVASSSVNSTRRNVLYYANGDVNYFDGAYIKMRDINLSYSLPTWLISRMRADDMTFRVTVSNILLWTANHYNIDPEFHNSGTAERIMPAAQHSITIGANLRF</sequence>
<evidence type="ECO:0000313" key="12">
    <source>
        <dbReference type="EMBL" id="MVT09602.1"/>
    </source>
</evidence>
<dbReference type="SUPFAM" id="SSF56935">
    <property type="entry name" value="Porins"/>
    <property type="match status" value="1"/>
</dbReference>
<keyword evidence="6 8" id="KW-0472">Membrane</keyword>
<dbReference type="Proteomes" id="UP000461730">
    <property type="component" value="Unassembled WGS sequence"/>
</dbReference>
<comment type="subcellular location">
    <subcellularLocation>
        <location evidence="1 8">Cell outer membrane</location>
        <topology evidence="1 8">Multi-pass membrane protein</topology>
    </subcellularLocation>
</comment>
<dbReference type="EMBL" id="WRXN01000006">
    <property type="protein sequence ID" value="MVT09602.1"/>
    <property type="molecule type" value="Genomic_DNA"/>
</dbReference>
<evidence type="ECO:0000259" key="10">
    <source>
        <dbReference type="Pfam" id="PF00593"/>
    </source>
</evidence>
<evidence type="ECO:0000256" key="7">
    <source>
        <dbReference type="ARBA" id="ARBA00023237"/>
    </source>
</evidence>
<evidence type="ECO:0000256" key="9">
    <source>
        <dbReference type="RuleBase" id="RU003357"/>
    </source>
</evidence>
<keyword evidence="3 8" id="KW-1134">Transmembrane beta strand</keyword>
<proteinExistence type="inferred from homology"/>
<dbReference type="GO" id="GO:0006826">
    <property type="term" value="P:iron ion transport"/>
    <property type="evidence" value="ECO:0007669"/>
    <property type="project" value="UniProtKB-KW"/>
</dbReference>
<keyword evidence="5 9" id="KW-0798">TonB box</keyword>
<accession>A0A7K1U5G0</accession>
<dbReference type="NCBIfam" id="TIGR04056">
    <property type="entry name" value="OMP_RagA_SusC"/>
    <property type="match status" value="1"/>
</dbReference>